<sequence>MAPKTPDGSAPKPAHVSSKEIVQEQLKHLQISPQTQQQDEILSSPLLTVPLVERRLYHNVACPSSVFICGSQGSGKSNTLACLLENCLLENCLIPSKLGQLPNPLTGIVFHYDSFVSDSGGLPCEAAFLASSEKVSVRVLCAPTNIRTIQACKLKVLRGIDDLEPVLTTQQRMYSGIPGVRIEPLRLTDKDLNTRRMNDLMAIAEGGSMPLYLHVVNRILRDMRIEQQRTGSGFSYQTFKRHLDKADLTPMQRGPLGQRLDTLESFMAEGKGENEGKGKGKGGKAGSTVGWEPKAGQLTVVDLSCPCVTAELACSLFNICLSLFLEQKSSVGRVVAMDEAHKYMRDSAESQALTNSLLETIRLQRHLGVRVLISTQEPTVSTKLLDLCSVTVVHRFTSPDWLRTLRGHLTGISSMSVTAAADGDKQSTAVKPIAIGGKGEDAVLELFAIIVSLHTGQALVFAPSAVLELGAKVKDREAPILRLAHRALKVKVRSRLTKDGGKTVMA</sequence>
<dbReference type="Gene3D" id="3.40.50.300">
    <property type="entry name" value="P-loop containing nucleotide triphosphate hydrolases"/>
    <property type="match status" value="1"/>
</dbReference>
<evidence type="ECO:0000313" key="2">
    <source>
        <dbReference type="Proteomes" id="UP000654918"/>
    </source>
</evidence>
<accession>A0A8H6KJZ0</accession>
<keyword evidence="2" id="KW-1185">Reference proteome</keyword>
<dbReference type="EMBL" id="WIGO01000067">
    <property type="protein sequence ID" value="KAF6832648.1"/>
    <property type="molecule type" value="Genomic_DNA"/>
</dbReference>
<gene>
    <name evidence="1" type="ORF">CPLU01_06044</name>
</gene>
<dbReference type="InterPro" id="IPR027417">
    <property type="entry name" value="P-loop_NTPase"/>
</dbReference>
<organism evidence="1 2">
    <name type="scientific">Colletotrichum plurivorum</name>
    <dbReference type="NCBI Taxonomy" id="2175906"/>
    <lineage>
        <taxon>Eukaryota</taxon>
        <taxon>Fungi</taxon>
        <taxon>Dikarya</taxon>
        <taxon>Ascomycota</taxon>
        <taxon>Pezizomycotina</taxon>
        <taxon>Sordariomycetes</taxon>
        <taxon>Hypocreomycetidae</taxon>
        <taxon>Glomerellales</taxon>
        <taxon>Glomerellaceae</taxon>
        <taxon>Colletotrichum</taxon>
        <taxon>Colletotrichum orchidearum species complex</taxon>
    </lineage>
</organism>
<comment type="caution">
    <text evidence="1">The sequence shown here is derived from an EMBL/GenBank/DDBJ whole genome shotgun (WGS) entry which is preliminary data.</text>
</comment>
<proteinExistence type="predicted"/>
<dbReference type="AlphaFoldDB" id="A0A8H6KJZ0"/>
<dbReference type="SUPFAM" id="SSF52540">
    <property type="entry name" value="P-loop containing nucleoside triphosphate hydrolases"/>
    <property type="match status" value="1"/>
</dbReference>
<protein>
    <recommendedName>
        <fullName evidence="3">P-loop containing nucleoside triphosphate hydrolase</fullName>
    </recommendedName>
</protein>
<reference evidence="1" key="1">
    <citation type="journal article" date="2020" name="Phytopathology">
        <title>Genome Sequence Resources of Colletotrichum truncatum, C. plurivorum, C. musicola, and C. sojae: Four Species Pathogenic to Soybean (Glycine max).</title>
        <authorList>
            <person name="Rogerio F."/>
            <person name="Boufleur T.R."/>
            <person name="Ciampi-Guillardi M."/>
            <person name="Sukno S.A."/>
            <person name="Thon M.R."/>
            <person name="Massola Junior N.S."/>
            <person name="Baroncelli R."/>
        </authorList>
    </citation>
    <scope>NUCLEOTIDE SEQUENCE</scope>
    <source>
        <strain evidence="1">LFN00145</strain>
    </source>
</reference>
<evidence type="ECO:0008006" key="3">
    <source>
        <dbReference type="Google" id="ProtNLM"/>
    </source>
</evidence>
<name>A0A8H6KJZ0_9PEZI</name>
<evidence type="ECO:0000313" key="1">
    <source>
        <dbReference type="EMBL" id="KAF6832648.1"/>
    </source>
</evidence>
<dbReference type="Proteomes" id="UP000654918">
    <property type="component" value="Unassembled WGS sequence"/>
</dbReference>